<evidence type="ECO:0000256" key="1">
    <source>
        <dbReference type="ARBA" id="ARBA00023002"/>
    </source>
</evidence>
<name>A0ABS9TV32_9PSEU</name>
<sequence length="480" mass="53806">MTIRALNHAIASRFRELARIDSAAWRSALISASVTAFGAGVRRPAACHRRQQACESGFRPSRPATMNDDNDPGNCRALRLRQPTTTTGEIYMKVGASLFFPNQSDWPRFLAGERGEKVPGRPAKPDHEVWSENLKAARLVDQLGYDSLWTIEHRVAPYAMTPNPVQTLSYWAGALEQVDLGSMVIVLPWHNPLRVAEELVVLDNMLAGTGRSVSIGLGRGAARREFDALGLDMNESRQRFNESVEIIKRALTTDRFSYEGEIFTYDNVELRPQARDGQRIVDHLYCAAGSPSTVPIAAGYGLKPLIIPQRPYPAYVDELRRWGDFTAGAGFEPARPRVSVWFYCAATETEAREAAAKHMSEFSQSSIANYELNGDHFNNIKGYEHYATEATVIREAEARGEDPLTEHFLAEHCWGTPEMCYERLKKINELLHTEEIVLQVFYGTMSYQQFKDSVSLFAREALPAAKDLPLYEPLRSGVMA</sequence>
<evidence type="ECO:0000256" key="2">
    <source>
        <dbReference type="ARBA" id="ARBA00023033"/>
    </source>
</evidence>
<dbReference type="InterPro" id="IPR036661">
    <property type="entry name" value="Luciferase-like_sf"/>
</dbReference>
<proteinExistence type="predicted"/>
<dbReference type="EMBL" id="JAKXMK010000073">
    <property type="protein sequence ID" value="MCH6172428.1"/>
    <property type="molecule type" value="Genomic_DNA"/>
</dbReference>
<dbReference type="RefSeq" id="WP_241043230.1">
    <property type="nucleotide sequence ID" value="NZ_BAAAJF010000010.1"/>
</dbReference>
<protein>
    <submittedName>
        <fullName evidence="4">LLM class flavin-dependent oxidoreductase</fullName>
    </submittedName>
</protein>
<dbReference type="Gene3D" id="3.20.20.30">
    <property type="entry name" value="Luciferase-like domain"/>
    <property type="match status" value="1"/>
</dbReference>
<dbReference type="InterPro" id="IPR011251">
    <property type="entry name" value="Luciferase-like_dom"/>
</dbReference>
<keyword evidence="2" id="KW-0503">Monooxygenase</keyword>
<evidence type="ECO:0000313" key="4">
    <source>
        <dbReference type="EMBL" id="MCH6172428.1"/>
    </source>
</evidence>
<evidence type="ECO:0000259" key="3">
    <source>
        <dbReference type="Pfam" id="PF00296"/>
    </source>
</evidence>
<dbReference type="InterPro" id="IPR050766">
    <property type="entry name" value="Bact_Lucif_Oxidored"/>
</dbReference>
<feature type="domain" description="Luciferase-like" evidence="3">
    <location>
        <begin position="125"/>
        <end position="431"/>
    </location>
</feature>
<dbReference type="Proteomes" id="UP001299970">
    <property type="component" value="Unassembled WGS sequence"/>
</dbReference>
<dbReference type="Pfam" id="PF00296">
    <property type="entry name" value="Bac_luciferase"/>
    <property type="match status" value="1"/>
</dbReference>
<accession>A0ABS9TV32</accession>
<dbReference type="SUPFAM" id="SSF51679">
    <property type="entry name" value="Bacterial luciferase-like"/>
    <property type="match status" value="1"/>
</dbReference>
<organism evidence="4 5">
    <name type="scientific">Pseudonocardia alaniniphila</name>
    <dbReference type="NCBI Taxonomy" id="75291"/>
    <lineage>
        <taxon>Bacteria</taxon>
        <taxon>Bacillati</taxon>
        <taxon>Actinomycetota</taxon>
        <taxon>Actinomycetes</taxon>
        <taxon>Pseudonocardiales</taxon>
        <taxon>Pseudonocardiaceae</taxon>
        <taxon>Pseudonocardia</taxon>
    </lineage>
</organism>
<gene>
    <name evidence="4" type="ORF">MMF94_42760</name>
</gene>
<keyword evidence="1" id="KW-0560">Oxidoreductase</keyword>
<reference evidence="4 5" key="1">
    <citation type="submission" date="2022-03" db="EMBL/GenBank/DDBJ databases">
        <title>Pseudonocardia alaer sp. nov., a novel actinomycete isolated from reed forest soil.</title>
        <authorList>
            <person name="Wang L."/>
        </authorList>
    </citation>
    <scope>NUCLEOTIDE SEQUENCE [LARGE SCALE GENOMIC DNA]</scope>
    <source>
        <strain evidence="4 5">Y-16303</strain>
    </source>
</reference>
<comment type="caution">
    <text evidence="4">The sequence shown here is derived from an EMBL/GenBank/DDBJ whole genome shotgun (WGS) entry which is preliminary data.</text>
</comment>
<dbReference type="PANTHER" id="PTHR30137:SF8">
    <property type="entry name" value="BLR5498 PROTEIN"/>
    <property type="match status" value="1"/>
</dbReference>
<dbReference type="PANTHER" id="PTHR30137">
    <property type="entry name" value="LUCIFERASE-LIKE MONOOXYGENASE"/>
    <property type="match status" value="1"/>
</dbReference>
<evidence type="ECO:0000313" key="5">
    <source>
        <dbReference type="Proteomes" id="UP001299970"/>
    </source>
</evidence>
<keyword evidence="5" id="KW-1185">Reference proteome</keyword>